<name>A0A838XJJ4_9HYPH</name>
<keyword evidence="2" id="KW-1185">Reference proteome</keyword>
<dbReference type="GO" id="GO:0015774">
    <property type="term" value="P:polysaccharide transport"/>
    <property type="evidence" value="ECO:0007669"/>
    <property type="project" value="InterPro"/>
</dbReference>
<protein>
    <submittedName>
        <fullName evidence="1">Capsular biosynthesis protein</fullName>
    </submittedName>
</protein>
<proteinExistence type="predicted"/>
<dbReference type="InterPro" id="IPR007833">
    <property type="entry name" value="Capsule_polysaccharide_synth"/>
</dbReference>
<comment type="caution">
    <text evidence="1">The sequence shown here is derived from an EMBL/GenBank/DDBJ whole genome shotgun (WGS) entry which is preliminary data.</text>
</comment>
<reference evidence="1 2" key="2">
    <citation type="submission" date="2020-08" db="EMBL/GenBank/DDBJ databases">
        <title>Stappia taiwanensis sp. nov., isolated from a coastal thermal spring.</title>
        <authorList>
            <person name="Kampfer P."/>
        </authorList>
    </citation>
    <scope>NUCLEOTIDE SEQUENCE [LARGE SCALE GENOMIC DNA]</scope>
    <source>
        <strain evidence="1 2">DSM 23284</strain>
    </source>
</reference>
<reference evidence="1 2" key="1">
    <citation type="submission" date="2020-07" db="EMBL/GenBank/DDBJ databases">
        <authorList>
            <person name="Li M."/>
        </authorList>
    </citation>
    <scope>NUCLEOTIDE SEQUENCE [LARGE SCALE GENOMIC DNA]</scope>
    <source>
        <strain evidence="1 2">DSM 23284</strain>
    </source>
</reference>
<dbReference type="EMBL" id="JACEON010000001">
    <property type="protein sequence ID" value="MBA4610047.1"/>
    <property type="molecule type" value="Genomic_DNA"/>
</dbReference>
<dbReference type="GO" id="GO:0000271">
    <property type="term" value="P:polysaccharide biosynthetic process"/>
    <property type="evidence" value="ECO:0007669"/>
    <property type="project" value="InterPro"/>
</dbReference>
<dbReference type="AlphaFoldDB" id="A0A838XJJ4"/>
<accession>A0A838XJJ4</accession>
<dbReference type="Pfam" id="PF05159">
    <property type="entry name" value="Capsule_synth"/>
    <property type="match status" value="1"/>
</dbReference>
<evidence type="ECO:0000313" key="2">
    <source>
        <dbReference type="Proteomes" id="UP000559404"/>
    </source>
</evidence>
<gene>
    <name evidence="1" type="ORF">H1W37_00175</name>
</gene>
<dbReference type="CDD" id="cd16441">
    <property type="entry name" value="beta_Kdo_transferase_KpsS"/>
    <property type="match status" value="1"/>
</dbReference>
<evidence type="ECO:0000313" key="1">
    <source>
        <dbReference type="EMBL" id="MBA4610047.1"/>
    </source>
</evidence>
<dbReference type="Proteomes" id="UP000559404">
    <property type="component" value="Unassembled WGS sequence"/>
</dbReference>
<dbReference type="RefSeq" id="WP_181758253.1">
    <property type="nucleotide sequence ID" value="NZ_JACEON010000001.1"/>
</dbReference>
<sequence length="450" mass="51160">MSNDPSPHTVLFLQGPPSNFPRIVADELEKLGHKTFRINLSLSDWLLWHDRRAVSFRGGLSAWPAFLKAFLLRHQVTDIVYYQDRFPYHSAAIEVARELGLRVIAYENGYLRPDWITAERVGRSVRSQFPADPGAILAAARDLPPIDLTVRYRHPFPLEATHEVAFHLINFFVRAFYPRFEADKYYSPLFEYLSMLPRLLFSRRRDRIAKILIDDVIESEAPYFVFALQLQSDYQLRYNAPFPHLADALEKTIASFAQHAHPVAQLVVKVHPMDQGIEPWGRIVRQLARKYRVKRRVHLVDGGHLVTLLQHASGALMVNSTTGLHAVDLGCPVKILGAAIYDLPGLTCQLPLDQFWRNPQAPDEEVLEATQRLLGHTIQIQGSFYSRAGKQAAAREFAARLGAGRINGPGGWVEPPPREEKARAMGLPLTYSEEMAVRGKVGRWRRAWRG</sequence>
<organism evidence="1 2">
    <name type="scientific">Stappia taiwanensis</name>
    <dbReference type="NCBI Taxonomy" id="992267"/>
    <lineage>
        <taxon>Bacteria</taxon>
        <taxon>Pseudomonadati</taxon>
        <taxon>Pseudomonadota</taxon>
        <taxon>Alphaproteobacteria</taxon>
        <taxon>Hyphomicrobiales</taxon>
        <taxon>Stappiaceae</taxon>
        <taxon>Stappia</taxon>
    </lineage>
</organism>